<dbReference type="Proteomes" id="UP000267223">
    <property type="component" value="Unassembled WGS sequence"/>
</dbReference>
<sequence>MKTNFPKLYCTIVSIFSFLIVHTETYGQADVIMNHNDLKRTGWNNRETILATDNVSGGNFGKIFSRDVDDEIYAQPLVLSNLPIAGGVHNVVFVATVNNTLYAFDADDASATAPYWQVDLTYDPANYRPVNKADMTGACGGNYADFSGNMGIVGTPAIDTATNTLYVVARSKSKTSADYVQYLHAIDVKTGAEKCGGPVLITATVAGTGDGSVGGYITFNAQTQNQRPGLLLYNNTVYISWASHCDWYPYHGWIMGYSATNLHQKYVYNATPEGGLAGIWMSGQPPSVDDDGNLYVTTGNGTTGLGGNPNDTTNRGSSLLKLSPELKVLDFFTPSNYEYLNDADRDYGINGALLVPGTNLSLSGSKDGGLYVIDNTQMGGFKADNSNVIQRLNFGDAGTSNTRHLYGSPVYYKDIYNNEYIYGWAERGFLQQIPFNRTEMKFDTLNTKYGITMLPATYMPGGILSLSSNGSKPGTGILWVNRTLTGNPNQMVVPGALQAYDAMDITHELWNSNWNNKRDSVGKHPKFVPPTIANGKVYMATFSNKLNVYGLNPPPASECAATLPPMWQSADIGYVAFAGDVCVDNGTFSITASGDDIGNNADAFHYLFQPVITNETELTIKINSIKNTDPFAKCGIMFRQNLDPGSAFVMVSLVPSGYIFIKQRTAQNIGVTDFGNWANEGAPCWIRVYNKGNKYVFSYSLNGADWTKLDSLTLALGTNPYVGIAYTTKNNSVLDTAVVENVALQISGILDSNLLTFTGKNQNNKSAILSWITANDANNDYFEIQKSKGNTDFQTIGTVKANGIHSQSKDYSFIDYLPEDGNNYYRLKQVDKSGQISYSSVVMVRFNLKTIIIYPNPAYDKIYIRNNDNFSNGNKIIARILDLSGKLIFKKEFETYGVDVNTLNIPKRIAEGMYVLMITNNKGEQQIEKIYINR</sequence>
<comment type="caution">
    <text evidence="2">The sequence shown here is derived from an EMBL/GenBank/DDBJ whole genome shotgun (WGS) entry which is preliminary data.</text>
</comment>
<dbReference type="Gene3D" id="2.60.120.200">
    <property type="match status" value="1"/>
</dbReference>
<proteinExistence type="predicted"/>
<dbReference type="RefSeq" id="WP_123119592.1">
    <property type="nucleotide sequence ID" value="NZ_RJJR01000002.1"/>
</dbReference>
<evidence type="ECO:0000313" key="3">
    <source>
        <dbReference type="Proteomes" id="UP000267223"/>
    </source>
</evidence>
<dbReference type="AlphaFoldDB" id="A0A3M9NPR6"/>
<protein>
    <submittedName>
        <fullName evidence="2">T9SS C-terminal target domain-containing protein</fullName>
    </submittedName>
</protein>
<reference evidence="2 3" key="1">
    <citation type="submission" date="2018-11" db="EMBL/GenBank/DDBJ databases">
        <title>Draft genome sequence of Ferruginibacter sp. BO-59.</title>
        <authorList>
            <person name="Im W.T."/>
        </authorList>
    </citation>
    <scope>NUCLEOTIDE SEQUENCE [LARGE SCALE GENOMIC DNA]</scope>
    <source>
        <strain evidence="2 3">BO-59</strain>
    </source>
</reference>
<keyword evidence="3" id="KW-1185">Reference proteome</keyword>
<evidence type="ECO:0000313" key="2">
    <source>
        <dbReference type="EMBL" id="RNI39028.1"/>
    </source>
</evidence>
<name>A0A3M9NPR6_9BACT</name>
<dbReference type="InterPro" id="IPR011047">
    <property type="entry name" value="Quinoprotein_ADH-like_sf"/>
</dbReference>
<evidence type="ECO:0000259" key="1">
    <source>
        <dbReference type="Pfam" id="PF18962"/>
    </source>
</evidence>
<organism evidence="2 3">
    <name type="scientific">Hanamia caeni</name>
    <dbReference type="NCBI Taxonomy" id="2294116"/>
    <lineage>
        <taxon>Bacteria</taxon>
        <taxon>Pseudomonadati</taxon>
        <taxon>Bacteroidota</taxon>
        <taxon>Chitinophagia</taxon>
        <taxon>Chitinophagales</taxon>
        <taxon>Chitinophagaceae</taxon>
        <taxon>Hanamia</taxon>
    </lineage>
</organism>
<gene>
    <name evidence="2" type="ORF">EFY79_05060</name>
</gene>
<dbReference type="SUPFAM" id="SSF50998">
    <property type="entry name" value="Quinoprotein alcohol dehydrogenase-like"/>
    <property type="match status" value="1"/>
</dbReference>
<dbReference type="NCBIfam" id="TIGR04183">
    <property type="entry name" value="Por_Secre_tail"/>
    <property type="match status" value="1"/>
</dbReference>
<dbReference type="OrthoDB" id="626307at2"/>
<dbReference type="Pfam" id="PF18962">
    <property type="entry name" value="Por_Secre_tail"/>
    <property type="match status" value="1"/>
</dbReference>
<accession>A0A3M9NPR6</accession>
<dbReference type="EMBL" id="RJJR01000002">
    <property type="protein sequence ID" value="RNI39028.1"/>
    <property type="molecule type" value="Genomic_DNA"/>
</dbReference>
<dbReference type="InterPro" id="IPR026444">
    <property type="entry name" value="Secre_tail"/>
</dbReference>
<feature type="domain" description="Secretion system C-terminal sorting" evidence="1">
    <location>
        <begin position="853"/>
        <end position="932"/>
    </location>
</feature>